<dbReference type="InterPro" id="IPR025996">
    <property type="entry name" value="MT1864/Rv1816-like_C"/>
</dbReference>
<dbReference type="Gene3D" id="1.10.10.60">
    <property type="entry name" value="Homeodomain-like"/>
    <property type="match status" value="1"/>
</dbReference>
<feature type="DNA-binding region" description="H-T-H motif" evidence="4">
    <location>
        <begin position="28"/>
        <end position="47"/>
    </location>
</feature>
<dbReference type="InterPro" id="IPR001647">
    <property type="entry name" value="HTH_TetR"/>
</dbReference>
<evidence type="ECO:0000259" key="5">
    <source>
        <dbReference type="PROSITE" id="PS50977"/>
    </source>
</evidence>
<reference evidence="6 7" key="1">
    <citation type="submission" date="2022-12" db="EMBL/GenBank/DDBJ databases">
        <authorList>
            <person name="Mo P."/>
        </authorList>
    </citation>
    <scope>NUCLEOTIDE SEQUENCE [LARGE SCALE GENOMIC DNA]</scope>
    <source>
        <strain evidence="6 7">HUAS 2-6</strain>
    </source>
</reference>
<evidence type="ECO:0000256" key="1">
    <source>
        <dbReference type="ARBA" id="ARBA00023015"/>
    </source>
</evidence>
<dbReference type="InterPro" id="IPR009057">
    <property type="entry name" value="Homeodomain-like_sf"/>
</dbReference>
<evidence type="ECO:0000256" key="4">
    <source>
        <dbReference type="PROSITE-ProRule" id="PRU00335"/>
    </source>
</evidence>
<dbReference type="Gene3D" id="1.10.357.10">
    <property type="entry name" value="Tetracycline Repressor, domain 2"/>
    <property type="match status" value="1"/>
</dbReference>
<evidence type="ECO:0000313" key="6">
    <source>
        <dbReference type="EMBL" id="WBO63865.1"/>
    </source>
</evidence>
<keyword evidence="1" id="KW-0805">Transcription regulation</keyword>
<evidence type="ECO:0000256" key="3">
    <source>
        <dbReference type="ARBA" id="ARBA00023163"/>
    </source>
</evidence>
<evidence type="ECO:0000256" key="2">
    <source>
        <dbReference type="ARBA" id="ARBA00023125"/>
    </source>
</evidence>
<evidence type="ECO:0000313" key="7">
    <source>
        <dbReference type="Proteomes" id="UP001212326"/>
    </source>
</evidence>
<keyword evidence="3" id="KW-0804">Transcription</keyword>
<gene>
    <name evidence="6" type="ORF">O1G22_14020</name>
</gene>
<keyword evidence="2 4" id="KW-0238">DNA-binding</keyword>
<dbReference type="PROSITE" id="PS50977">
    <property type="entry name" value="HTH_TETR_2"/>
    <property type="match status" value="1"/>
</dbReference>
<keyword evidence="7" id="KW-1185">Reference proteome</keyword>
<dbReference type="InterPro" id="IPR036271">
    <property type="entry name" value="Tet_transcr_reg_TetR-rel_C_sf"/>
</dbReference>
<sequence length="187" mass="20005">MPRPGLNLEIVVAEAARLADEVGLDHLTLTALAQRFGVATPSLYKHVGGLDDLQRHIATRAVRELGDAMAAASVGRARSDALRAMADAYRDYARAHPGRYAATLHAPGAADTEHITASDALLRTVFAVLHGYDLGDDDLVDATRAIRAMLHGFVALEAAGGFGMPQDIERSYARLIDTLDTVFTAWA</sequence>
<dbReference type="EMBL" id="CP115300">
    <property type="protein sequence ID" value="WBO63865.1"/>
    <property type="molecule type" value="Genomic_DNA"/>
</dbReference>
<feature type="domain" description="HTH tetR-type" evidence="5">
    <location>
        <begin position="5"/>
        <end position="65"/>
    </location>
</feature>
<dbReference type="SUPFAM" id="SSF46689">
    <property type="entry name" value="Homeodomain-like"/>
    <property type="match status" value="1"/>
</dbReference>
<accession>A0ABY7P2U6</accession>
<protein>
    <submittedName>
        <fullName evidence="6">WHG domain-containing protein</fullName>
    </submittedName>
</protein>
<dbReference type="RefSeq" id="WP_270081662.1">
    <property type="nucleotide sequence ID" value="NZ_CP115300.1"/>
</dbReference>
<dbReference type="Pfam" id="PF13305">
    <property type="entry name" value="TetR_C_33"/>
    <property type="match status" value="1"/>
</dbReference>
<name>A0ABY7P2U6_9ACTN</name>
<organism evidence="6 7">
    <name type="scientific">Streptomyces camelliae</name>
    <dbReference type="NCBI Taxonomy" id="3004093"/>
    <lineage>
        <taxon>Bacteria</taxon>
        <taxon>Bacillati</taxon>
        <taxon>Actinomycetota</taxon>
        <taxon>Actinomycetes</taxon>
        <taxon>Kitasatosporales</taxon>
        <taxon>Streptomycetaceae</taxon>
        <taxon>Streptomyces</taxon>
    </lineage>
</organism>
<dbReference type="SUPFAM" id="SSF48498">
    <property type="entry name" value="Tetracyclin repressor-like, C-terminal domain"/>
    <property type="match status" value="1"/>
</dbReference>
<proteinExistence type="predicted"/>
<dbReference type="Proteomes" id="UP001212326">
    <property type="component" value="Chromosome"/>
</dbReference>